<dbReference type="EMBL" id="LSMT01003184">
    <property type="protein sequence ID" value="PFX11213.1"/>
    <property type="molecule type" value="Genomic_DNA"/>
</dbReference>
<keyword evidence="4 6" id="KW-0663">Pyridoxal phosphate</keyword>
<dbReference type="GO" id="GO:0006783">
    <property type="term" value="P:heme biosynthetic process"/>
    <property type="evidence" value="ECO:0007669"/>
    <property type="project" value="TreeGrafter"/>
</dbReference>
<comment type="similarity">
    <text evidence="2 6">Belongs to the class-II pyridoxal-phosphate-dependent aminotransferase family.</text>
</comment>
<evidence type="ECO:0000256" key="2">
    <source>
        <dbReference type="ARBA" id="ARBA00008392"/>
    </source>
</evidence>
<gene>
    <name evidence="8" type="primary">hemA</name>
    <name evidence="8" type="ORF">AWC38_SpisGene25197</name>
</gene>
<evidence type="ECO:0000259" key="7">
    <source>
        <dbReference type="Pfam" id="PF00155"/>
    </source>
</evidence>
<dbReference type="GO" id="GO:0003870">
    <property type="term" value="F:5-aminolevulinate synthase activity"/>
    <property type="evidence" value="ECO:0007669"/>
    <property type="project" value="TreeGrafter"/>
</dbReference>
<evidence type="ECO:0000313" key="8">
    <source>
        <dbReference type="EMBL" id="PFX11213.1"/>
    </source>
</evidence>
<dbReference type="InterPro" id="IPR015422">
    <property type="entry name" value="PyrdxlP-dep_Trfase_small"/>
</dbReference>
<dbReference type="InterPro" id="IPR001917">
    <property type="entry name" value="Aminotrans_II_pyridoxalP_BS"/>
</dbReference>
<dbReference type="Gene3D" id="3.90.1150.10">
    <property type="entry name" value="Aspartate Aminotransferase, domain 1"/>
    <property type="match status" value="1"/>
</dbReference>
<keyword evidence="9" id="KW-1185">Reference proteome</keyword>
<protein>
    <submittedName>
        <fullName evidence="8">5-aminolevulinate synthase</fullName>
    </submittedName>
</protein>
<dbReference type="InterPro" id="IPR004839">
    <property type="entry name" value="Aminotransferase_I/II_large"/>
</dbReference>
<keyword evidence="5" id="KW-0012">Acyltransferase</keyword>
<sequence>MARSARKIFGGIPQQGICPCVYIRFFAYRAAEQPKIIAFESVYSMNGAVAPLKEIVHLAKKYRAFTYLDEVHGVGLYGEKGAGQAEKQGLSDQIDIIQGTLGKAVGLMGGYIAGRKQVIDYIRSFAPGFIFTTSLPPAVAAGASESLEIIQKGEHLRQKQRENVLALKTSLSQADIPY</sequence>
<dbReference type="Pfam" id="PF00155">
    <property type="entry name" value="Aminotran_1_2"/>
    <property type="match status" value="1"/>
</dbReference>
<evidence type="ECO:0000256" key="1">
    <source>
        <dbReference type="ARBA" id="ARBA00001933"/>
    </source>
</evidence>
<accession>A0A2B4R330</accession>
<dbReference type="InterPro" id="IPR015421">
    <property type="entry name" value="PyrdxlP-dep_Trfase_major"/>
</dbReference>
<dbReference type="STRING" id="50429.A0A2B4R330"/>
<dbReference type="InterPro" id="IPR050087">
    <property type="entry name" value="AON_synthase_class-II"/>
</dbReference>
<dbReference type="AlphaFoldDB" id="A0A2B4R330"/>
<dbReference type="PANTHER" id="PTHR13693">
    <property type="entry name" value="CLASS II AMINOTRANSFERASE/8-AMINO-7-OXONONANOATE SYNTHASE"/>
    <property type="match status" value="1"/>
</dbReference>
<dbReference type="GO" id="GO:0005739">
    <property type="term" value="C:mitochondrion"/>
    <property type="evidence" value="ECO:0007669"/>
    <property type="project" value="TreeGrafter"/>
</dbReference>
<evidence type="ECO:0000256" key="4">
    <source>
        <dbReference type="ARBA" id="ARBA00022898"/>
    </source>
</evidence>
<keyword evidence="3" id="KW-0808">Transferase</keyword>
<dbReference type="GO" id="GO:0030170">
    <property type="term" value="F:pyridoxal phosphate binding"/>
    <property type="evidence" value="ECO:0007669"/>
    <property type="project" value="InterPro"/>
</dbReference>
<comment type="cofactor">
    <cofactor evidence="1 6">
        <name>pyridoxal 5'-phosphate</name>
        <dbReference type="ChEBI" id="CHEBI:597326"/>
    </cofactor>
</comment>
<dbReference type="Gene3D" id="3.40.640.10">
    <property type="entry name" value="Type I PLP-dependent aspartate aminotransferase-like (Major domain)"/>
    <property type="match status" value="1"/>
</dbReference>
<evidence type="ECO:0000256" key="5">
    <source>
        <dbReference type="ARBA" id="ARBA00023315"/>
    </source>
</evidence>
<dbReference type="SUPFAM" id="SSF53383">
    <property type="entry name" value="PLP-dependent transferases"/>
    <property type="match status" value="1"/>
</dbReference>
<comment type="caution">
    <text evidence="8">The sequence shown here is derived from an EMBL/GenBank/DDBJ whole genome shotgun (WGS) entry which is preliminary data.</text>
</comment>
<dbReference type="InterPro" id="IPR015424">
    <property type="entry name" value="PyrdxlP-dep_Trfase"/>
</dbReference>
<reference evidence="9" key="1">
    <citation type="journal article" date="2017" name="bioRxiv">
        <title>Comparative analysis of the genomes of Stylophora pistillata and Acropora digitifera provides evidence for extensive differences between species of corals.</title>
        <authorList>
            <person name="Voolstra C.R."/>
            <person name="Li Y."/>
            <person name="Liew Y.J."/>
            <person name="Baumgarten S."/>
            <person name="Zoccola D."/>
            <person name="Flot J.-F."/>
            <person name="Tambutte S."/>
            <person name="Allemand D."/>
            <person name="Aranda M."/>
        </authorList>
    </citation>
    <scope>NUCLEOTIDE SEQUENCE [LARGE SCALE GENOMIC DNA]</scope>
</reference>
<dbReference type="PROSITE" id="PS00599">
    <property type="entry name" value="AA_TRANSFER_CLASS_2"/>
    <property type="match status" value="1"/>
</dbReference>
<organism evidence="8 9">
    <name type="scientific">Stylophora pistillata</name>
    <name type="common">Smooth cauliflower coral</name>
    <dbReference type="NCBI Taxonomy" id="50429"/>
    <lineage>
        <taxon>Eukaryota</taxon>
        <taxon>Metazoa</taxon>
        <taxon>Cnidaria</taxon>
        <taxon>Anthozoa</taxon>
        <taxon>Hexacorallia</taxon>
        <taxon>Scleractinia</taxon>
        <taxon>Astrocoeniina</taxon>
        <taxon>Pocilloporidae</taxon>
        <taxon>Stylophora</taxon>
    </lineage>
</organism>
<proteinExistence type="inferred from homology"/>
<dbReference type="Proteomes" id="UP000225706">
    <property type="component" value="Unassembled WGS sequence"/>
</dbReference>
<evidence type="ECO:0000256" key="6">
    <source>
        <dbReference type="RuleBase" id="RU003693"/>
    </source>
</evidence>
<evidence type="ECO:0000256" key="3">
    <source>
        <dbReference type="ARBA" id="ARBA00022679"/>
    </source>
</evidence>
<dbReference type="OrthoDB" id="10263824at2759"/>
<feature type="domain" description="Aminotransferase class I/classII large" evidence="7">
    <location>
        <begin position="33"/>
        <end position="177"/>
    </location>
</feature>
<name>A0A2B4R330_STYPI</name>
<dbReference type="PANTHER" id="PTHR13693:SF102">
    <property type="entry name" value="2-AMINO-3-KETOBUTYRATE COENZYME A LIGASE, MITOCHONDRIAL"/>
    <property type="match status" value="1"/>
</dbReference>
<evidence type="ECO:0000313" key="9">
    <source>
        <dbReference type="Proteomes" id="UP000225706"/>
    </source>
</evidence>